<name>A0A0E0BXF3_9ORYZ</name>
<feature type="region of interest" description="Disordered" evidence="1">
    <location>
        <begin position="24"/>
        <end position="44"/>
    </location>
</feature>
<evidence type="ECO:0000256" key="1">
    <source>
        <dbReference type="SAM" id="MobiDB-lite"/>
    </source>
</evidence>
<accession>A0A0E0BXF3</accession>
<dbReference type="Proteomes" id="UP000008021">
    <property type="component" value="Chromosome 1"/>
</dbReference>
<dbReference type="EnsemblPlants" id="OMERI01G03740.1">
    <property type="protein sequence ID" value="OMERI01G03740.1"/>
    <property type="gene ID" value="OMERI01G03740"/>
</dbReference>
<dbReference type="HOGENOM" id="CLU_1589057_0_0_1"/>
<keyword evidence="3" id="KW-1185">Reference proteome</keyword>
<organism evidence="2">
    <name type="scientific">Oryza meridionalis</name>
    <dbReference type="NCBI Taxonomy" id="40149"/>
    <lineage>
        <taxon>Eukaryota</taxon>
        <taxon>Viridiplantae</taxon>
        <taxon>Streptophyta</taxon>
        <taxon>Embryophyta</taxon>
        <taxon>Tracheophyta</taxon>
        <taxon>Spermatophyta</taxon>
        <taxon>Magnoliopsida</taxon>
        <taxon>Liliopsida</taxon>
        <taxon>Poales</taxon>
        <taxon>Poaceae</taxon>
        <taxon>BOP clade</taxon>
        <taxon>Oryzoideae</taxon>
        <taxon>Oryzeae</taxon>
        <taxon>Oryzinae</taxon>
        <taxon>Oryza</taxon>
    </lineage>
</organism>
<reference evidence="2" key="1">
    <citation type="submission" date="2015-04" db="UniProtKB">
        <authorList>
            <consortium name="EnsemblPlants"/>
        </authorList>
    </citation>
    <scope>IDENTIFICATION</scope>
</reference>
<dbReference type="Gramene" id="OMERI01G03740.1">
    <property type="protein sequence ID" value="OMERI01G03740.1"/>
    <property type="gene ID" value="OMERI01G03740"/>
</dbReference>
<evidence type="ECO:0000313" key="2">
    <source>
        <dbReference type="EnsemblPlants" id="OMERI01G03740.1"/>
    </source>
</evidence>
<dbReference type="AlphaFoldDB" id="A0A0E0BXF3"/>
<evidence type="ECO:0000313" key="3">
    <source>
        <dbReference type="Proteomes" id="UP000008021"/>
    </source>
</evidence>
<reference evidence="2" key="2">
    <citation type="submission" date="2018-05" db="EMBL/GenBank/DDBJ databases">
        <title>OmerRS3 (Oryza meridionalis Reference Sequence Version 3).</title>
        <authorList>
            <person name="Zhang J."/>
            <person name="Kudrna D."/>
            <person name="Lee S."/>
            <person name="Talag J."/>
            <person name="Welchert J."/>
            <person name="Wing R.A."/>
        </authorList>
    </citation>
    <scope>NUCLEOTIDE SEQUENCE [LARGE SCALE GENOMIC DNA]</scope>
    <source>
        <strain evidence="2">cv. OR44</strain>
    </source>
</reference>
<protein>
    <submittedName>
        <fullName evidence="2">Uncharacterized protein</fullName>
    </submittedName>
</protein>
<sequence>MAISSLLSQVVRCSVLQNSDREARNYQQCRGRDPEHPKVNNDKRPKIPRWTRVELHDEFCSTAHLSQDSGEQRHRTSPCTLSLPRRSRSSIGVGWERRQRQLEEYLGDDFRMEAGRCLEGSRRSKGQYGLKSFSSTPLFHNVRFSIITHIYIDVNESKHIHTSRFINI</sequence>
<proteinExistence type="predicted"/>